<dbReference type="GO" id="GO:0005737">
    <property type="term" value="C:cytoplasm"/>
    <property type="evidence" value="ECO:0007669"/>
    <property type="project" value="TreeGrafter"/>
</dbReference>
<keyword evidence="1" id="KW-0479">Metal-binding</keyword>
<dbReference type="AlphaFoldDB" id="A0A1I5WEA4"/>
<keyword evidence="3" id="KW-0464">Manganese</keyword>
<dbReference type="InterPro" id="IPR023696">
    <property type="entry name" value="Ureohydrolase_dom_sf"/>
</dbReference>
<dbReference type="RefSeq" id="WP_092018523.1">
    <property type="nucleotide sequence ID" value="NZ_FOXH01000011.1"/>
</dbReference>
<dbReference type="GO" id="GO:0030145">
    <property type="term" value="F:manganese ion binding"/>
    <property type="evidence" value="ECO:0007669"/>
    <property type="project" value="TreeGrafter"/>
</dbReference>
<dbReference type="Proteomes" id="UP000199306">
    <property type="component" value="Unassembled WGS sequence"/>
</dbReference>
<accession>A0A1I5WEA4</accession>
<gene>
    <name evidence="5" type="ORF">SAMN04515674_111144</name>
</gene>
<evidence type="ECO:0000313" key="5">
    <source>
        <dbReference type="EMBL" id="SFQ18015.1"/>
    </source>
</evidence>
<dbReference type="SUPFAM" id="SSF52768">
    <property type="entry name" value="Arginase/deacetylase"/>
    <property type="match status" value="1"/>
</dbReference>
<dbReference type="InterPro" id="IPR006035">
    <property type="entry name" value="Ureohydrolase"/>
</dbReference>
<proteinExistence type="inferred from homology"/>
<keyword evidence="6" id="KW-1185">Reference proteome</keyword>
<protein>
    <submittedName>
        <fullName evidence="5">Arginase</fullName>
    </submittedName>
</protein>
<dbReference type="PRINTS" id="PR00116">
    <property type="entry name" value="ARGINASE"/>
</dbReference>
<dbReference type="GO" id="GO:0004053">
    <property type="term" value="F:arginase activity"/>
    <property type="evidence" value="ECO:0007669"/>
    <property type="project" value="TreeGrafter"/>
</dbReference>
<organism evidence="5 6">
    <name type="scientific">Pseudarcicella hirudinis</name>
    <dbReference type="NCBI Taxonomy" id="1079859"/>
    <lineage>
        <taxon>Bacteria</taxon>
        <taxon>Pseudomonadati</taxon>
        <taxon>Bacteroidota</taxon>
        <taxon>Cytophagia</taxon>
        <taxon>Cytophagales</taxon>
        <taxon>Flectobacillaceae</taxon>
        <taxon>Pseudarcicella</taxon>
    </lineage>
</organism>
<reference evidence="5 6" key="1">
    <citation type="submission" date="2016-10" db="EMBL/GenBank/DDBJ databases">
        <authorList>
            <person name="de Groot N.N."/>
        </authorList>
    </citation>
    <scope>NUCLEOTIDE SEQUENCE [LARGE SCALE GENOMIC DNA]</scope>
    <source>
        <strain evidence="6">E92,LMG 26720,CCM 7988</strain>
    </source>
</reference>
<evidence type="ECO:0000256" key="2">
    <source>
        <dbReference type="ARBA" id="ARBA00022801"/>
    </source>
</evidence>
<dbReference type="PROSITE" id="PS51409">
    <property type="entry name" value="ARGINASE_2"/>
    <property type="match status" value="1"/>
</dbReference>
<dbReference type="EMBL" id="FOXH01000011">
    <property type="protein sequence ID" value="SFQ18015.1"/>
    <property type="molecule type" value="Genomic_DNA"/>
</dbReference>
<dbReference type="OrthoDB" id="9789727at2"/>
<evidence type="ECO:0000313" key="6">
    <source>
        <dbReference type="Proteomes" id="UP000199306"/>
    </source>
</evidence>
<dbReference type="PANTHER" id="PTHR43782:SF3">
    <property type="entry name" value="ARGINASE"/>
    <property type="match status" value="1"/>
</dbReference>
<evidence type="ECO:0000256" key="1">
    <source>
        <dbReference type="ARBA" id="ARBA00022723"/>
    </source>
</evidence>
<name>A0A1I5WEA4_9BACT</name>
<dbReference type="Gene3D" id="3.40.800.10">
    <property type="entry name" value="Ureohydrolase domain"/>
    <property type="match status" value="1"/>
</dbReference>
<dbReference type="CDD" id="cd09999">
    <property type="entry name" value="Arginase-like_1"/>
    <property type="match status" value="1"/>
</dbReference>
<evidence type="ECO:0000256" key="4">
    <source>
        <dbReference type="PROSITE-ProRule" id="PRU00742"/>
    </source>
</evidence>
<dbReference type="PANTHER" id="PTHR43782">
    <property type="entry name" value="ARGINASE"/>
    <property type="match status" value="1"/>
</dbReference>
<dbReference type="Pfam" id="PF00491">
    <property type="entry name" value="Arginase"/>
    <property type="match status" value="1"/>
</dbReference>
<evidence type="ECO:0000256" key="3">
    <source>
        <dbReference type="ARBA" id="ARBA00023211"/>
    </source>
</evidence>
<keyword evidence="2" id="KW-0378">Hydrolase</keyword>
<sequence length="298" mass="33345">MIEIIESPFNLGLKEPEPGKEPGVRKLPFWLKKHGFHDLISPKAIHNLEAPAYSMYLDPETGIRNADAIAAYAGKQAGILSEVVKQGSKALVLGGDCSILIGNMLGLKKLGKYGLFYMDGHTDYMLPELSQTGGAAGMDLAIAAGKGPHKLTDIDGQNPYVQEKYIWCVGNREYDEDYVRPIKESAIHYFDLNRLRESGPENCVETFLEMVIEEELDGFWVHFDVDILNNDIMPAVDSPEPGGLSYEEVAKMLKKLLKHEKFTGLQITILDPDLDRDGRYTREFIDHIGPLIREIPVQ</sequence>
<comment type="similarity">
    <text evidence="4">Belongs to the arginase family.</text>
</comment>
<dbReference type="STRING" id="1079859.SAMN04515674_111144"/>